<keyword evidence="1" id="KW-0472">Membrane</keyword>
<reference evidence="2 3" key="1">
    <citation type="submission" date="2016-11" db="EMBL/GenBank/DDBJ databases">
        <authorList>
            <person name="Jaros S."/>
            <person name="Januszkiewicz K."/>
            <person name="Wedrychowicz H."/>
        </authorList>
    </citation>
    <scope>NUCLEOTIDE SEQUENCE [LARGE SCALE GENOMIC DNA]</scope>
    <source>
        <strain evidence="2 3">DSM 12906</strain>
    </source>
</reference>
<sequence>MSIRDAQRDVRGVYEGGFYGQLVSGVVWLAAASVATWVSPSAAVLTLFLGGVLIFPLTTLALRLSGRAASLPAGHPMAGLAMQIAFTVPIGSSQSWRCSAVAATCSFRRAW</sequence>
<dbReference type="InterPro" id="IPR053824">
    <property type="entry name" value="DUF7010"/>
</dbReference>
<dbReference type="AlphaFoldDB" id="A0A1M5ZZS9"/>
<organism evidence="2 3">
    <name type="scientific">Tessaracoccus bendigoensis DSM 12906</name>
    <dbReference type="NCBI Taxonomy" id="1123357"/>
    <lineage>
        <taxon>Bacteria</taxon>
        <taxon>Bacillati</taxon>
        <taxon>Actinomycetota</taxon>
        <taxon>Actinomycetes</taxon>
        <taxon>Propionibacteriales</taxon>
        <taxon>Propionibacteriaceae</taxon>
        <taxon>Tessaracoccus</taxon>
    </lineage>
</organism>
<evidence type="ECO:0000256" key="1">
    <source>
        <dbReference type="SAM" id="Phobius"/>
    </source>
</evidence>
<dbReference type="Pfam" id="PF22765">
    <property type="entry name" value="DUF7010"/>
    <property type="match status" value="1"/>
</dbReference>
<feature type="transmembrane region" description="Helical" evidence="1">
    <location>
        <begin position="37"/>
        <end position="62"/>
    </location>
</feature>
<evidence type="ECO:0000313" key="3">
    <source>
        <dbReference type="Proteomes" id="UP000184512"/>
    </source>
</evidence>
<keyword evidence="3" id="KW-1185">Reference proteome</keyword>
<feature type="transmembrane region" description="Helical" evidence="1">
    <location>
        <begin position="12"/>
        <end position="31"/>
    </location>
</feature>
<dbReference type="EMBL" id="FQZG01000003">
    <property type="protein sequence ID" value="SHI29787.1"/>
    <property type="molecule type" value="Genomic_DNA"/>
</dbReference>
<evidence type="ECO:0000313" key="2">
    <source>
        <dbReference type="EMBL" id="SHI29787.1"/>
    </source>
</evidence>
<dbReference type="Proteomes" id="UP000184512">
    <property type="component" value="Unassembled WGS sequence"/>
</dbReference>
<name>A0A1M5ZZS9_9ACTN</name>
<proteinExistence type="predicted"/>
<keyword evidence="1" id="KW-0812">Transmembrane</keyword>
<keyword evidence="1" id="KW-1133">Transmembrane helix</keyword>
<protein>
    <submittedName>
        <fullName evidence="2">Uncharacterized protein</fullName>
    </submittedName>
</protein>
<gene>
    <name evidence="2" type="ORF">SAMN02745244_00025</name>
</gene>
<dbReference type="STRING" id="1123357.SAMN02745244_00025"/>
<accession>A0A1M5ZZS9</accession>